<dbReference type="Pfam" id="PF00211">
    <property type="entry name" value="Guanylate_cyc"/>
    <property type="match status" value="1"/>
</dbReference>
<dbReference type="InterPro" id="IPR001054">
    <property type="entry name" value="A/G_cyclase"/>
</dbReference>
<dbReference type="Gene3D" id="3.40.50.2300">
    <property type="match status" value="2"/>
</dbReference>
<evidence type="ECO:0000256" key="1">
    <source>
        <dbReference type="SAM" id="MobiDB-lite"/>
    </source>
</evidence>
<accession>A0AAW2ZQ25</accession>
<proteinExistence type="predicted"/>
<dbReference type="GO" id="GO:0035556">
    <property type="term" value="P:intracellular signal transduction"/>
    <property type="evidence" value="ECO:0007669"/>
    <property type="project" value="InterPro"/>
</dbReference>
<feature type="transmembrane region" description="Helical" evidence="2">
    <location>
        <begin position="329"/>
        <end position="355"/>
    </location>
</feature>
<dbReference type="InterPro" id="IPR050697">
    <property type="entry name" value="Adenylyl/Guanylyl_Cyclase_3/4"/>
</dbReference>
<feature type="compositionally biased region" description="Basic and acidic residues" evidence="1">
    <location>
        <begin position="664"/>
        <end position="682"/>
    </location>
</feature>
<name>A0AAW2ZQ25_9EUKA</name>
<feature type="region of interest" description="Disordered" evidence="1">
    <location>
        <begin position="662"/>
        <end position="686"/>
    </location>
</feature>
<keyword evidence="2" id="KW-0812">Transmembrane</keyword>
<evidence type="ECO:0000313" key="5">
    <source>
        <dbReference type="Proteomes" id="UP001431209"/>
    </source>
</evidence>
<evidence type="ECO:0000259" key="3">
    <source>
        <dbReference type="PROSITE" id="PS50125"/>
    </source>
</evidence>
<keyword evidence="2" id="KW-0472">Membrane</keyword>
<sequence length="735" mass="81038">MPFVGVYSGALALRQDLVTNVIMFRASIRANVASIIRSVTATGRRNFVLCVQNYKASTVWEDGVTAFIELGSSNYGGISPRSVIRFDSVSDNGILAQIQNGGGDALLLLCNASNANQIITNTVNNNVVYGVPNDVELGSLIPLLTSSSQFNPLLLQRIYACQSVPAFSTASSSNSLVNAYIGAINNTAFLSSVSLSTNQVDSILDQYGMEGYLVGSIITNVLQQINSVASSRAISDQTVSNRNAFLRALYDTNVGSVGGVTVGALTIPCASIQTNSCGCNQYARSTFMVSPVFNPINRRYEQYGLNDGILYFSGCGISINTNGVNPAAIAVPIAVSMSILLVTVIILVVVIILCVHHRSKMGRAPPTGTMVIAFTDIQSSTIIWQQYPQEMRKALKIHNMIIRKLLRRFNGYEVKTQGDSFMCAFMNPYEAVSWSLCVQEELLECTDWPAELIIGSYDCRMEWNQKRSVIFKGPRVRIGMHLGTAERIIDPVTNRPDFFGTTVNKAARVESCAHGGQILISQTLLRAVSSKLYNSETDELVCEERWYLDLTESIRTVNESSSSNRASSSHVATKKIRPKKYEAKVAQEKILYRSTGEHTLKGLSGKETLYEIFVPDLASRTFEQKPDENMIELDFDPHIRLEELPEHFYKMKQDANYQIDVESQSEHDEHDDEHGDSEHGEGDGVEDDLQQGQIIHVHSVPDDDVAVEIGTQVLENEHESGDEFVNVLQNNVTDL</sequence>
<dbReference type="InterPro" id="IPR029787">
    <property type="entry name" value="Nucleotide_cyclase"/>
</dbReference>
<evidence type="ECO:0000256" key="2">
    <source>
        <dbReference type="SAM" id="Phobius"/>
    </source>
</evidence>
<dbReference type="PANTHER" id="PTHR43081">
    <property type="entry name" value="ADENYLATE CYCLASE, TERMINAL-DIFFERENTIATION SPECIFIC-RELATED"/>
    <property type="match status" value="1"/>
</dbReference>
<protein>
    <submittedName>
        <fullName evidence="4">Adenylate cyclase</fullName>
    </submittedName>
</protein>
<dbReference type="SUPFAM" id="SSF55073">
    <property type="entry name" value="Nucleotide cyclase"/>
    <property type="match status" value="1"/>
</dbReference>
<dbReference type="GO" id="GO:0009190">
    <property type="term" value="P:cyclic nucleotide biosynthetic process"/>
    <property type="evidence" value="ECO:0007669"/>
    <property type="project" value="InterPro"/>
</dbReference>
<dbReference type="Gene3D" id="3.30.70.1230">
    <property type="entry name" value="Nucleotide cyclase"/>
    <property type="match status" value="1"/>
</dbReference>
<gene>
    <name evidence="4" type="ORF">AKO1_002533</name>
</gene>
<dbReference type="SMART" id="SM00044">
    <property type="entry name" value="CYCc"/>
    <property type="match status" value="1"/>
</dbReference>
<dbReference type="Proteomes" id="UP001431209">
    <property type="component" value="Unassembled WGS sequence"/>
</dbReference>
<reference evidence="4 5" key="1">
    <citation type="submission" date="2024-03" db="EMBL/GenBank/DDBJ databases">
        <title>The Acrasis kona genome and developmental transcriptomes reveal deep origins of eukaryotic multicellular pathways.</title>
        <authorList>
            <person name="Sheikh S."/>
            <person name="Fu C.-J."/>
            <person name="Brown M.W."/>
            <person name="Baldauf S.L."/>
        </authorList>
    </citation>
    <scope>NUCLEOTIDE SEQUENCE [LARGE SCALE GENOMIC DNA]</scope>
    <source>
        <strain evidence="4 5">ATCC MYA-3509</strain>
    </source>
</reference>
<organism evidence="4 5">
    <name type="scientific">Acrasis kona</name>
    <dbReference type="NCBI Taxonomy" id="1008807"/>
    <lineage>
        <taxon>Eukaryota</taxon>
        <taxon>Discoba</taxon>
        <taxon>Heterolobosea</taxon>
        <taxon>Tetramitia</taxon>
        <taxon>Eutetramitia</taxon>
        <taxon>Acrasidae</taxon>
        <taxon>Acrasis</taxon>
    </lineage>
</organism>
<dbReference type="PANTHER" id="PTHR43081:SF1">
    <property type="entry name" value="ADENYLATE CYCLASE, TERMINAL-DIFFERENTIATION SPECIFIC"/>
    <property type="match status" value="1"/>
</dbReference>
<comment type="caution">
    <text evidence="4">The sequence shown here is derived from an EMBL/GenBank/DDBJ whole genome shotgun (WGS) entry which is preliminary data.</text>
</comment>
<dbReference type="AlphaFoldDB" id="A0AAW2ZQ25"/>
<keyword evidence="5" id="KW-1185">Reference proteome</keyword>
<dbReference type="CDD" id="cd07302">
    <property type="entry name" value="CHD"/>
    <property type="match status" value="1"/>
</dbReference>
<feature type="domain" description="Guanylate cyclase" evidence="3">
    <location>
        <begin position="371"/>
        <end position="510"/>
    </location>
</feature>
<keyword evidence="2" id="KW-1133">Transmembrane helix</keyword>
<evidence type="ECO:0000313" key="4">
    <source>
        <dbReference type="EMBL" id="KAL0490762.1"/>
    </source>
</evidence>
<dbReference type="PROSITE" id="PS50125">
    <property type="entry name" value="GUANYLATE_CYCLASE_2"/>
    <property type="match status" value="1"/>
</dbReference>
<dbReference type="EMBL" id="JAOPGA020001714">
    <property type="protein sequence ID" value="KAL0490762.1"/>
    <property type="molecule type" value="Genomic_DNA"/>
</dbReference>